<dbReference type="Proteomes" id="UP000006727">
    <property type="component" value="Chromosome 20"/>
</dbReference>
<dbReference type="AlphaFoldDB" id="A0A2K1IVI6"/>
<keyword evidence="1" id="KW-1133">Transmembrane helix</keyword>
<protein>
    <submittedName>
        <fullName evidence="3 4">Uncharacterized protein</fullName>
    </submittedName>
</protein>
<organism evidence="3">
    <name type="scientific">Physcomitrium patens</name>
    <name type="common">Spreading-leaved earth moss</name>
    <name type="synonym">Physcomitrella patens</name>
    <dbReference type="NCBI Taxonomy" id="3218"/>
    <lineage>
        <taxon>Eukaryota</taxon>
        <taxon>Viridiplantae</taxon>
        <taxon>Streptophyta</taxon>
        <taxon>Embryophyta</taxon>
        <taxon>Bryophyta</taxon>
        <taxon>Bryophytina</taxon>
        <taxon>Bryopsida</taxon>
        <taxon>Funariidae</taxon>
        <taxon>Funariales</taxon>
        <taxon>Funariaceae</taxon>
        <taxon>Physcomitrium</taxon>
    </lineage>
</organism>
<feature type="chain" id="PRO_5036042779" evidence="2">
    <location>
        <begin position="49"/>
        <end position="130"/>
    </location>
</feature>
<reference evidence="3 5" key="1">
    <citation type="journal article" date="2008" name="Science">
        <title>The Physcomitrella genome reveals evolutionary insights into the conquest of land by plants.</title>
        <authorList>
            <person name="Rensing S."/>
            <person name="Lang D."/>
            <person name="Zimmer A."/>
            <person name="Terry A."/>
            <person name="Salamov A."/>
            <person name="Shapiro H."/>
            <person name="Nishiyama T."/>
            <person name="Perroud P.-F."/>
            <person name="Lindquist E."/>
            <person name="Kamisugi Y."/>
            <person name="Tanahashi T."/>
            <person name="Sakakibara K."/>
            <person name="Fujita T."/>
            <person name="Oishi K."/>
            <person name="Shin-I T."/>
            <person name="Kuroki Y."/>
            <person name="Toyoda A."/>
            <person name="Suzuki Y."/>
            <person name="Hashimoto A."/>
            <person name="Yamaguchi K."/>
            <person name="Sugano A."/>
            <person name="Kohara Y."/>
            <person name="Fujiyama A."/>
            <person name="Anterola A."/>
            <person name="Aoki S."/>
            <person name="Ashton N."/>
            <person name="Barbazuk W.B."/>
            <person name="Barker E."/>
            <person name="Bennetzen J."/>
            <person name="Bezanilla M."/>
            <person name="Blankenship R."/>
            <person name="Cho S.H."/>
            <person name="Dutcher S."/>
            <person name="Estelle M."/>
            <person name="Fawcett J.A."/>
            <person name="Gundlach H."/>
            <person name="Hanada K."/>
            <person name="Heyl A."/>
            <person name="Hicks K.A."/>
            <person name="Hugh J."/>
            <person name="Lohr M."/>
            <person name="Mayer K."/>
            <person name="Melkozernov A."/>
            <person name="Murata T."/>
            <person name="Nelson D."/>
            <person name="Pils B."/>
            <person name="Prigge M."/>
            <person name="Reiss B."/>
            <person name="Renner T."/>
            <person name="Rombauts S."/>
            <person name="Rushton P."/>
            <person name="Sanderfoot A."/>
            <person name="Schween G."/>
            <person name="Shiu S.-H."/>
            <person name="Stueber K."/>
            <person name="Theodoulou F.L."/>
            <person name="Tu H."/>
            <person name="Van de Peer Y."/>
            <person name="Verrier P.J."/>
            <person name="Waters E."/>
            <person name="Wood A."/>
            <person name="Yang L."/>
            <person name="Cove D."/>
            <person name="Cuming A."/>
            <person name="Hasebe M."/>
            <person name="Lucas S."/>
            <person name="Mishler D.B."/>
            <person name="Reski R."/>
            <person name="Grigoriev I."/>
            <person name="Quatrano R.S."/>
            <person name="Boore J.L."/>
        </authorList>
    </citation>
    <scope>NUCLEOTIDE SEQUENCE [LARGE SCALE GENOMIC DNA]</scope>
    <source>
        <strain evidence="4 5">cv. Gransden 2004</strain>
    </source>
</reference>
<keyword evidence="1" id="KW-0472">Membrane</keyword>
<evidence type="ECO:0000313" key="5">
    <source>
        <dbReference type="Proteomes" id="UP000006727"/>
    </source>
</evidence>
<dbReference type="InParanoid" id="A0A2K1IVI6"/>
<evidence type="ECO:0000313" key="4">
    <source>
        <dbReference type="EnsemblPlants" id="PAC:32945389.CDS.1"/>
    </source>
</evidence>
<evidence type="ECO:0000256" key="1">
    <source>
        <dbReference type="SAM" id="Phobius"/>
    </source>
</evidence>
<name>A0A2K1IVI6_PHYPA</name>
<dbReference type="EMBL" id="ABEU02000020">
    <property type="protein sequence ID" value="PNR33295.1"/>
    <property type="molecule type" value="Genomic_DNA"/>
</dbReference>
<reference evidence="3 5" key="2">
    <citation type="journal article" date="2018" name="Plant J.">
        <title>The Physcomitrella patens chromosome-scale assembly reveals moss genome structure and evolution.</title>
        <authorList>
            <person name="Lang D."/>
            <person name="Ullrich K.K."/>
            <person name="Murat F."/>
            <person name="Fuchs J."/>
            <person name="Jenkins J."/>
            <person name="Haas F.B."/>
            <person name="Piednoel M."/>
            <person name="Gundlach H."/>
            <person name="Van Bel M."/>
            <person name="Meyberg R."/>
            <person name="Vives C."/>
            <person name="Morata J."/>
            <person name="Symeonidi A."/>
            <person name="Hiss M."/>
            <person name="Muchero W."/>
            <person name="Kamisugi Y."/>
            <person name="Saleh O."/>
            <person name="Blanc G."/>
            <person name="Decker E.L."/>
            <person name="van Gessel N."/>
            <person name="Grimwood J."/>
            <person name="Hayes R.D."/>
            <person name="Graham S.W."/>
            <person name="Gunter L.E."/>
            <person name="McDaniel S.F."/>
            <person name="Hoernstein S.N.W."/>
            <person name="Larsson A."/>
            <person name="Li F.W."/>
            <person name="Perroud P.F."/>
            <person name="Phillips J."/>
            <person name="Ranjan P."/>
            <person name="Rokshar D.S."/>
            <person name="Rothfels C.J."/>
            <person name="Schneider L."/>
            <person name="Shu S."/>
            <person name="Stevenson D.W."/>
            <person name="Thummler F."/>
            <person name="Tillich M."/>
            <person name="Villarreal Aguilar J.C."/>
            <person name="Widiez T."/>
            <person name="Wong G.K."/>
            <person name="Wymore A."/>
            <person name="Zhang Y."/>
            <person name="Zimmer A.D."/>
            <person name="Quatrano R.S."/>
            <person name="Mayer K.F.X."/>
            <person name="Goodstein D."/>
            <person name="Casacuberta J.M."/>
            <person name="Vandepoele K."/>
            <person name="Reski R."/>
            <person name="Cuming A.C."/>
            <person name="Tuskan G.A."/>
            <person name="Maumus F."/>
            <person name="Salse J."/>
            <person name="Schmutz J."/>
            <person name="Rensing S.A."/>
        </authorList>
    </citation>
    <scope>NUCLEOTIDE SEQUENCE [LARGE SCALE GENOMIC DNA]</scope>
    <source>
        <strain evidence="4 5">cv. Gransden 2004</strain>
    </source>
</reference>
<accession>A0A2K1IVI6</accession>
<dbReference type="Gramene" id="Pp3c20_17060V3.1">
    <property type="protein sequence ID" value="PAC:32945389.CDS.1"/>
    <property type="gene ID" value="Pp3c20_17060"/>
</dbReference>
<sequence length="130" mass="13972">MMPVAGDGDAGAMIELMPISDPPALPQSPVSLLILLLLLLLSETLSEASVITPSSRRAYRCCTGFVAWPSCVCASLLDPMPIAFEAAVYVFSVMLGSSIWFISGHYHSEPMRLSGMNMSCGTVEPRRCCK</sequence>
<proteinExistence type="predicted"/>
<evidence type="ECO:0000256" key="2">
    <source>
        <dbReference type="SAM" id="SignalP"/>
    </source>
</evidence>
<feature type="transmembrane region" description="Helical" evidence="1">
    <location>
        <begin position="83"/>
        <end position="102"/>
    </location>
</feature>
<evidence type="ECO:0000313" key="3">
    <source>
        <dbReference type="EMBL" id="PNR33295.1"/>
    </source>
</evidence>
<keyword evidence="2" id="KW-0732">Signal</keyword>
<feature type="signal peptide" evidence="2">
    <location>
        <begin position="1"/>
        <end position="48"/>
    </location>
</feature>
<gene>
    <name evidence="3" type="ORF">PHYPA_025238</name>
</gene>
<reference evidence="4" key="3">
    <citation type="submission" date="2020-12" db="UniProtKB">
        <authorList>
            <consortium name="EnsemblPlants"/>
        </authorList>
    </citation>
    <scope>IDENTIFICATION</scope>
</reference>
<dbReference type="PaxDb" id="3218-PP1S44_190V6.1"/>
<keyword evidence="1" id="KW-0812">Transmembrane</keyword>
<dbReference type="EnsemblPlants" id="Pp3c20_17060V3.1">
    <property type="protein sequence ID" value="PAC:32945389.CDS.1"/>
    <property type="gene ID" value="Pp3c20_17060"/>
</dbReference>
<keyword evidence="5" id="KW-1185">Reference proteome</keyword>